<name>A0A9P6E7X3_9AGAR</name>
<evidence type="ECO:0000256" key="1">
    <source>
        <dbReference type="ARBA" id="ARBA00023242"/>
    </source>
</evidence>
<dbReference type="PANTHER" id="PTHR37534:SF46">
    <property type="entry name" value="ZN(II)2CYS6 TRANSCRIPTION FACTOR (EUROFUNG)"/>
    <property type="match status" value="1"/>
</dbReference>
<dbReference type="OrthoDB" id="5419315at2759"/>
<dbReference type="EMBL" id="MU157906">
    <property type="protein sequence ID" value="KAF9523989.1"/>
    <property type="molecule type" value="Genomic_DNA"/>
</dbReference>
<accession>A0A9P6E7X3</accession>
<dbReference type="GO" id="GO:0008270">
    <property type="term" value="F:zinc ion binding"/>
    <property type="evidence" value="ECO:0007669"/>
    <property type="project" value="InterPro"/>
</dbReference>
<dbReference type="SMART" id="SM00066">
    <property type="entry name" value="GAL4"/>
    <property type="match status" value="1"/>
</dbReference>
<keyword evidence="1" id="KW-0539">Nucleus</keyword>
<feature type="compositionally biased region" description="Basic and acidic residues" evidence="2">
    <location>
        <begin position="117"/>
        <end position="127"/>
    </location>
</feature>
<dbReference type="Pfam" id="PF00172">
    <property type="entry name" value="Zn_clus"/>
    <property type="match status" value="1"/>
</dbReference>
<feature type="region of interest" description="Disordered" evidence="2">
    <location>
        <begin position="1"/>
        <end position="48"/>
    </location>
</feature>
<dbReference type="InterPro" id="IPR001138">
    <property type="entry name" value="Zn2Cys6_DnaBD"/>
</dbReference>
<reference evidence="4" key="1">
    <citation type="submission" date="2020-11" db="EMBL/GenBank/DDBJ databases">
        <authorList>
            <consortium name="DOE Joint Genome Institute"/>
            <person name="Ahrendt S."/>
            <person name="Riley R."/>
            <person name="Andreopoulos W."/>
            <person name="Labutti K."/>
            <person name="Pangilinan J."/>
            <person name="Ruiz-Duenas F.J."/>
            <person name="Barrasa J.M."/>
            <person name="Sanchez-Garcia M."/>
            <person name="Camarero S."/>
            <person name="Miyauchi S."/>
            <person name="Serrano A."/>
            <person name="Linde D."/>
            <person name="Babiker R."/>
            <person name="Drula E."/>
            <person name="Ayuso-Fernandez I."/>
            <person name="Pacheco R."/>
            <person name="Padilla G."/>
            <person name="Ferreira P."/>
            <person name="Barriuso J."/>
            <person name="Kellner H."/>
            <person name="Castanera R."/>
            <person name="Alfaro M."/>
            <person name="Ramirez L."/>
            <person name="Pisabarro A.G."/>
            <person name="Kuo A."/>
            <person name="Tritt A."/>
            <person name="Lipzen A."/>
            <person name="He G."/>
            <person name="Yan M."/>
            <person name="Ng V."/>
            <person name="Cullen D."/>
            <person name="Martin F."/>
            <person name="Rosso M.-N."/>
            <person name="Henrissat B."/>
            <person name="Hibbett D."/>
            <person name="Martinez A.T."/>
            <person name="Grigoriev I.V."/>
        </authorList>
    </citation>
    <scope>NUCLEOTIDE SEQUENCE</scope>
    <source>
        <strain evidence="4">CBS 506.95</strain>
    </source>
</reference>
<organism evidence="4 5">
    <name type="scientific">Crepidotus variabilis</name>
    <dbReference type="NCBI Taxonomy" id="179855"/>
    <lineage>
        <taxon>Eukaryota</taxon>
        <taxon>Fungi</taxon>
        <taxon>Dikarya</taxon>
        <taxon>Basidiomycota</taxon>
        <taxon>Agaricomycotina</taxon>
        <taxon>Agaricomycetes</taxon>
        <taxon>Agaricomycetidae</taxon>
        <taxon>Agaricales</taxon>
        <taxon>Agaricineae</taxon>
        <taxon>Crepidotaceae</taxon>
        <taxon>Crepidotus</taxon>
    </lineage>
</organism>
<gene>
    <name evidence="4" type="ORF">CPB83DRAFT_861891</name>
</gene>
<dbReference type="SUPFAM" id="SSF57701">
    <property type="entry name" value="Zn2/Cys6 DNA-binding domain"/>
    <property type="match status" value="1"/>
</dbReference>
<proteinExistence type="predicted"/>
<keyword evidence="5" id="KW-1185">Reference proteome</keyword>
<comment type="caution">
    <text evidence="4">The sequence shown here is derived from an EMBL/GenBank/DDBJ whole genome shotgun (WGS) entry which is preliminary data.</text>
</comment>
<dbReference type="GO" id="GO:0000981">
    <property type="term" value="F:DNA-binding transcription factor activity, RNA polymerase II-specific"/>
    <property type="evidence" value="ECO:0007669"/>
    <property type="project" value="InterPro"/>
</dbReference>
<feature type="compositionally biased region" description="Polar residues" evidence="2">
    <location>
        <begin position="1"/>
        <end position="10"/>
    </location>
</feature>
<feature type="compositionally biased region" description="Basic and acidic residues" evidence="2">
    <location>
        <begin position="150"/>
        <end position="161"/>
    </location>
</feature>
<dbReference type="Gene3D" id="4.10.240.10">
    <property type="entry name" value="Zn(2)-C6 fungal-type DNA-binding domain"/>
    <property type="match status" value="1"/>
</dbReference>
<feature type="compositionally biased region" description="Low complexity" evidence="2">
    <location>
        <begin position="128"/>
        <end position="141"/>
    </location>
</feature>
<sequence length="253" mass="28604">MSDNMSYSTNQYLPPPQYYQQPNIGSPVQPPPRPELAQRKRPKYTRSKTGCMTCRVKKIKCDESKPVCMRCTHGSRECSWPEGVPARKKSNARKDSIDERPSTAGSSGMSESPTPPTREDSPPRRNTLDLSLLPLPSRPSDAFASLHSLGTEHDSIRRPLERASSYTQPSSHMLSLMPETQYTSRYDHTTYLNGQNARGMPAPYRPTLPHQSASHWGHTESLDPYYHGHHAALQERPLVGHTSQMDHSHNRYQ</sequence>
<evidence type="ECO:0000259" key="3">
    <source>
        <dbReference type="PROSITE" id="PS50048"/>
    </source>
</evidence>
<dbReference type="PANTHER" id="PTHR37534">
    <property type="entry name" value="TRANSCRIPTIONAL ACTIVATOR PROTEIN UGA3"/>
    <property type="match status" value="1"/>
</dbReference>
<evidence type="ECO:0000313" key="5">
    <source>
        <dbReference type="Proteomes" id="UP000807306"/>
    </source>
</evidence>
<dbReference type="PROSITE" id="PS50048">
    <property type="entry name" value="ZN2_CY6_FUNGAL_2"/>
    <property type="match status" value="1"/>
</dbReference>
<feature type="compositionally biased region" description="Polar residues" evidence="2">
    <location>
        <begin position="164"/>
        <end position="175"/>
    </location>
</feature>
<feature type="domain" description="Zn(2)-C6 fungal-type" evidence="3">
    <location>
        <begin position="50"/>
        <end position="80"/>
    </location>
</feature>
<evidence type="ECO:0000313" key="4">
    <source>
        <dbReference type="EMBL" id="KAF9523989.1"/>
    </source>
</evidence>
<dbReference type="InterPro" id="IPR036864">
    <property type="entry name" value="Zn2-C6_fun-type_DNA-bd_sf"/>
</dbReference>
<dbReference type="AlphaFoldDB" id="A0A9P6E7X3"/>
<dbReference type="PROSITE" id="PS00463">
    <property type="entry name" value="ZN2_CY6_FUNGAL_1"/>
    <property type="match status" value="1"/>
</dbReference>
<dbReference type="Proteomes" id="UP000807306">
    <property type="component" value="Unassembled WGS sequence"/>
</dbReference>
<evidence type="ECO:0000256" key="2">
    <source>
        <dbReference type="SAM" id="MobiDB-lite"/>
    </source>
</evidence>
<feature type="region of interest" description="Disordered" evidence="2">
    <location>
        <begin position="71"/>
        <end position="175"/>
    </location>
</feature>
<protein>
    <recommendedName>
        <fullName evidence="3">Zn(2)-C6 fungal-type domain-containing protein</fullName>
    </recommendedName>
</protein>
<feature type="compositionally biased region" description="Basic and acidic residues" evidence="2">
    <location>
        <begin position="92"/>
        <end position="101"/>
    </location>
</feature>
<dbReference type="CDD" id="cd00067">
    <property type="entry name" value="GAL4"/>
    <property type="match status" value="1"/>
</dbReference>
<feature type="compositionally biased region" description="Polar residues" evidence="2">
    <location>
        <begin position="103"/>
        <end position="112"/>
    </location>
</feature>